<dbReference type="Gene3D" id="3.60.10.10">
    <property type="entry name" value="Endonuclease/exonuclease/phosphatase"/>
    <property type="match status" value="1"/>
</dbReference>
<reference evidence="1" key="1">
    <citation type="journal article" date="2022" name="bioRxiv">
        <title>Sequencing and chromosome-scale assembly of the giantPleurodeles waltlgenome.</title>
        <authorList>
            <person name="Brown T."/>
            <person name="Elewa A."/>
            <person name="Iarovenko S."/>
            <person name="Subramanian E."/>
            <person name="Araus A.J."/>
            <person name="Petzold A."/>
            <person name="Susuki M."/>
            <person name="Suzuki K.-i.T."/>
            <person name="Hayashi T."/>
            <person name="Toyoda A."/>
            <person name="Oliveira C."/>
            <person name="Osipova E."/>
            <person name="Leigh N.D."/>
            <person name="Simon A."/>
            <person name="Yun M.H."/>
        </authorList>
    </citation>
    <scope>NUCLEOTIDE SEQUENCE</scope>
    <source>
        <strain evidence="1">20211129_DDA</strain>
        <tissue evidence="1">Liver</tissue>
    </source>
</reference>
<organism evidence="1 2">
    <name type="scientific">Pleurodeles waltl</name>
    <name type="common">Iberian ribbed newt</name>
    <dbReference type="NCBI Taxonomy" id="8319"/>
    <lineage>
        <taxon>Eukaryota</taxon>
        <taxon>Metazoa</taxon>
        <taxon>Chordata</taxon>
        <taxon>Craniata</taxon>
        <taxon>Vertebrata</taxon>
        <taxon>Euteleostomi</taxon>
        <taxon>Amphibia</taxon>
        <taxon>Batrachia</taxon>
        <taxon>Caudata</taxon>
        <taxon>Salamandroidea</taxon>
        <taxon>Salamandridae</taxon>
        <taxon>Pleurodelinae</taxon>
        <taxon>Pleurodeles</taxon>
    </lineage>
</organism>
<evidence type="ECO:0000313" key="1">
    <source>
        <dbReference type="EMBL" id="KAJ1130060.1"/>
    </source>
</evidence>
<keyword evidence="2" id="KW-1185">Reference proteome</keyword>
<sequence length="154" mass="17883">MLRYSAKLKVLHADRTHFCLYLELGKELLSYVGLALLWTGDFNCVLDGRLDWYPPRLHFEVTYDSRTARVMEHLQCLDFWRVTHPALEKYTYHTLTHDTHSRLDRFLITKSVANTVQFVDILGWFLSGHALLLLRCPLPTALHPKALGDAIFIS</sequence>
<dbReference type="SUPFAM" id="SSF56219">
    <property type="entry name" value="DNase I-like"/>
    <property type="match status" value="1"/>
</dbReference>
<dbReference type="AlphaFoldDB" id="A0AAV7PSU8"/>
<comment type="caution">
    <text evidence="1">The sequence shown here is derived from an EMBL/GenBank/DDBJ whole genome shotgun (WGS) entry which is preliminary data.</text>
</comment>
<proteinExistence type="predicted"/>
<name>A0AAV7PSU8_PLEWA</name>
<protein>
    <submittedName>
        <fullName evidence="1">Uncharacterized protein</fullName>
    </submittedName>
</protein>
<accession>A0AAV7PSU8</accession>
<evidence type="ECO:0000313" key="2">
    <source>
        <dbReference type="Proteomes" id="UP001066276"/>
    </source>
</evidence>
<dbReference type="Proteomes" id="UP001066276">
    <property type="component" value="Chromosome 7"/>
</dbReference>
<gene>
    <name evidence="1" type="ORF">NDU88_008416</name>
</gene>
<dbReference type="EMBL" id="JANPWB010000011">
    <property type="protein sequence ID" value="KAJ1130060.1"/>
    <property type="molecule type" value="Genomic_DNA"/>
</dbReference>
<dbReference type="InterPro" id="IPR036691">
    <property type="entry name" value="Endo/exonu/phosph_ase_sf"/>
</dbReference>